<name>A0A835J3P5_9ROSI</name>
<feature type="region of interest" description="Disordered" evidence="1">
    <location>
        <begin position="197"/>
        <end position="293"/>
    </location>
</feature>
<protein>
    <recommendedName>
        <fullName evidence="3">DUF3741 domain-containing protein</fullName>
    </recommendedName>
</protein>
<feature type="compositionally biased region" description="Basic and acidic residues" evidence="1">
    <location>
        <begin position="205"/>
        <end position="218"/>
    </location>
</feature>
<comment type="caution">
    <text evidence="4">The sequence shown here is derived from an EMBL/GenBank/DDBJ whole genome shotgun (WGS) entry which is preliminary data.</text>
</comment>
<feature type="compositionally biased region" description="Basic and acidic residues" evidence="1">
    <location>
        <begin position="278"/>
        <end position="293"/>
    </location>
</feature>
<dbReference type="EMBL" id="JADGMS010000018">
    <property type="protein sequence ID" value="KAF9662532.1"/>
    <property type="molecule type" value="Genomic_DNA"/>
</dbReference>
<keyword evidence="2" id="KW-0472">Membrane</keyword>
<evidence type="ECO:0000313" key="5">
    <source>
        <dbReference type="Proteomes" id="UP000657918"/>
    </source>
</evidence>
<sequence length="1094" mass="122140">MYRSFVTCDDPKGVVECGTIRKSKSGSHKMEHKIISHKAQKNSKTDLAAVAENKELLSKGIVEEYCTPSSFQLLEVSRGAQKLNQTINSWSKGLSYDGQSKDIAKDLLKGALDMQESLLVLGKLQEASHYMAQLKRQKEKLKSGKNNEVGDAMVNSHQFGGLRCQTGFQKPLLSADGSSKDPIDELKKAIADSFDRQNLLPNRTTQEKTFDERRRDSSSDVPSTSSSHSSVAQSSSSHSTRSISTTAPPRKEKSPNLIAKLMGLEDMPSKPSQKNPHKQLDIETDLSRRRPRPVIDIEMPRKSQPLMHKVRSEQRTLKDILETMQFKGLLKCHSVKELKSWSHQSRETHTNRRSINYISPIVLIKPGVSCFESKEVPAPMVWGMGTLKAEMMPRKVKLKTGHERDSRSVDYKEGTYSSRIMQRKTEVDEPPNKRQGQEEGTKDRREEVVKPEETEIKTAVPKEVTVRENKVNAGPKPKETSIKMLSKERVEDRKDVVPRAEERRIKTELKGSSKLKASCPVTTQQQKKETALKNVSKTRRVDTNNKKRIDTEVVKPKNISRSQEQAKVISTKTRIEHGSMTTKTQITQQSSTYQKSILNRATKTTVHGPKDQKRKIVAETKEEKPANAELGCKENDKKNGHNCDVDPVSKVTNITLADQPSTGEAANVIKSHNKEHCSDSQRSPCNHTLLTSQHEEVAKSPEEANEDMGLIMGGDGESSKNGIQMNALLLSSPLFLARAEALFNLNTNSPETFTTSGICSYQIATAELSLDYANEYIERRSRVDSPTRHPLLQTCTGDSRLNLSLEKLVAEVVNGAGTLASYCKLGFYNLPTDSLYGILEKDIRCGSGAVSGTWDLGWRNGFSVDEAEQTVNDVEKLLVSLRGKHSEVVNVNKLASVILFPIAITFYITWWFIHFVDGFFSPIYAQLGIDIFGLGFITSLTFIFLVGVFMSSWLGASVLSLGEWFIKRMPFVRHIYNASKQISAAISPDQNTQAFKEVAIIRHPRIGEYAFGFITSTVTLQNYSGDEELCCVYVPTNHLYIGDIFLVNTKDVIRPNLSVREGIEIVVSGGMSMPQVLSTLDSSSSVDRSRSERS</sequence>
<dbReference type="PANTHER" id="PTHR34282:SF2">
    <property type="entry name" value="DUF3741 DOMAIN-CONTAINING PROTEIN"/>
    <property type="match status" value="1"/>
</dbReference>
<dbReference type="Proteomes" id="UP000657918">
    <property type="component" value="Unassembled WGS sequence"/>
</dbReference>
<dbReference type="PANTHER" id="PTHR34282">
    <property type="entry name" value="OS01G0228800 PROTEIN-RELATED"/>
    <property type="match status" value="1"/>
</dbReference>
<feature type="transmembrane region" description="Helical" evidence="2">
    <location>
        <begin position="894"/>
        <end position="913"/>
    </location>
</feature>
<dbReference type="Pfam" id="PF14383">
    <property type="entry name" value="VARLMGL"/>
    <property type="match status" value="1"/>
</dbReference>
<dbReference type="InterPro" id="IPR007462">
    <property type="entry name" value="COV1-like"/>
</dbReference>
<proteinExistence type="predicted"/>
<evidence type="ECO:0000259" key="3">
    <source>
        <dbReference type="Pfam" id="PF14383"/>
    </source>
</evidence>
<dbReference type="Pfam" id="PF04367">
    <property type="entry name" value="DUF502"/>
    <property type="match status" value="1"/>
</dbReference>
<feature type="compositionally biased region" description="Low complexity" evidence="1">
    <location>
        <begin position="219"/>
        <end position="247"/>
    </location>
</feature>
<feature type="domain" description="DUF3741" evidence="3">
    <location>
        <begin position="253"/>
        <end position="270"/>
    </location>
</feature>
<feature type="compositionally biased region" description="Basic and acidic residues" evidence="1">
    <location>
        <begin position="423"/>
        <end position="454"/>
    </location>
</feature>
<keyword evidence="2" id="KW-1133">Transmembrane helix</keyword>
<evidence type="ECO:0000256" key="2">
    <source>
        <dbReference type="SAM" id="Phobius"/>
    </source>
</evidence>
<dbReference type="InterPro" id="IPR032795">
    <property type="entry name" value="DUF3741-assoc"/>
</dbReference>
<accession>A0A835J3P5</accession>
<dbReference type="AlphaFoldDB" id="A0A835J3P5"/>
<dbReference type="OrthoDB" id="1079501at2759"/>
<feature type="region of interest" description="Disordered" evidence="1">
    <location>
        <begin position="516"/>
        <end position="540"/>
    </location>
</feature>
<gene>
    <name evidence="4" type="ORF">SADUNF_Sadunf18G0063900</name>
</gene>
<evidence type="ECO:0000256" key="1">
    <source>
        <dbReference type="SAM" id="MobiDB-lite"/>
    </source>
</evidence>
<keyword evidence="5" id="KW-1185">Reference proteome</keyword>
<reference evidence="4 5" key="1">
    <citation type="submission" date="2020-10" db="EMBL/GenBank/DDBJ databases">
        <title>Plant Genome Project.</title>
        <authorList>
            <person name="Zhang R.-G."/>
        </authorList>
    </citation>
    <scope>NUCLEOTIDE SEQUENCE [LARGE SCALE GENOMIC DNA]</scope>
    <source>
        <strain evidence="4">FAFU-HL-1</strain>
        <tissue evidence="4">Leaf</tissue>
    </source>
</reference>
<feature type="region of interest" description="Disordered" evidence="1">
    <location>
        <begin position="397"/>
        <end position="454"/>
    </location>
</feature>
<feature type="compositionally biased region" description="Basic and acidic residues" evidence="1">
    <location>
        <begin position="400"/>
        <end position="413"/>
    </location>
</feature>
<feature type="transmembrane region" description="Helical" evidence="2">
    <location>
        <begin position="933"/>
        <end position="959"/>
    </location>
</feature>
<keyword evidence="2" id="KW-0812">Transmembrane</keyword>
<organism evidence="4 5">
    <name type="scientific">Salix dunnii</name>
    <dbReference type="NCBI Taxonomy" id="1413687"/>
    <lineage>
        <taxon>Eukaryota</taxon>
        <taxon>Viridiplantae</taxon>
        <taxon>Streptophyta</taxon>
        <taxon>Embryophyta</taxon>
        <taxon>Tracheophyta</taxon>
        <taxon>Spermatophyta</taxon>
        <taxon>Magnoliopsida</taxon>
        <taxon>eudicotyledons</taxon>
        <taxon>Gunneridae</taxon>
        <taxon>Pentapetalae</taxon>
        <taxon>rosids</taxon>
        <taxon>fabids</taxon>
        <taxon>Malpighiales</taxon>
        <taxon>Salicaceae</taxon>
        <taxon>Saliceae</taxon>
        <taxon>Salix</taxon>
    </lineage>
</organism>
<evidence type="ECO:0000313" key="4">
    <source>
        <dbReference type="EMBL" id="KAF9662532.1"/>
    </source>
</evidence>